<reference evidence="1 2" key="1">
    <citation type="submission" date="2018-01" db="EMBL/GenBank/DDBJ databases">
        <title>Genome characterization of the sugarcane-associated fungus Trichoderma ghanense CCMA-1212 and their application in lignocelulose bioconversion.</title>
        <authorList>
            <person name="Steindorff A.S."/>
            <person name="Mendes T.D."/>
            <person name="Vilela E.S.D."/>
            <person name="Rodrigues D.S."/>
            <person name="Formighieri E.F."/>
            <person name="Melo I.S."/>
            <person name="Favaro L.C.L."/>
        </authorList>
    </citation>
    <scope>NUCLEOTIDE SEQUENCE [LARGE SCALE GENOMIC DNA]</scope>
    <source>
        <strain evidence="1 2">CCMA-1212</strain>
    </source>
</reference>
<dbReference type="EMBL" id="PPTA01000009">
    <property type="protein sequence ID" value="TFB01287.1"/>
    <property type="molecule type" value="Genomic_DNA"/>
</dbReference>
<comment type="caution">
    <text evidence="1">The sequence shown here is derived from an EMBL/GenBank/DDBJ whole genome shotgun (WGS) entry which is preliminary data.</text>
</comment>
<proteinExistence type="predicted"/>
<organism evidence="1 2">
    <name type="scientific">Trichoderma ghanense</name>
    <dbReference type="NCBI Taxonomy" id="65468"/>
    <lineage>
        <taxon>Eukaryota</taxon>
        <taxon>Fungi</taxon>
        <taxon>Dikarya</taxon>
        <taxon>Ascomycota</taxon>
        <taxon>Pezizomycotina</taxon>
        <taxon>Sordariomycetes</taxon>
        <taxon>Hypocreomycetidae</taxon>
        <taxon>Hypocreales</taxon>
        <taxon>Hypocreaceae</taxon>
        <taxon>Trichoderma</taxon>
    </lineage>
</organism>
<accession>A0ABY2H0H0</accession>
<protein>
    <submittedName>
        <fullName evidence="1">Uncharacterized protein</fullName>
    </submittedName>
</protein>
<evidence type="ECO:0000313" key="1">
    <source>
        <dbReference type="EMBL" id="TFB01287.1"/>
    </source>
</evidence>
<sequence length="178" mass="19234">MRPGSGFGAPVHTGCHPAAPTAFQWVIMACCEESRWRVEGVASRAIHGGQRGPLEGTLVSTRDSTVTRAVGLVGQAGRTASCYYQMHIIRVEARMRGDREIDWPPLSPFGWFSEKAAAIRAVCSRGPVWRRSGGDQLGEIGDAGPHLLALILLALAWRSSLYAPQISLALPSSRQMPD</sequence>
<name>A0ABY2H0H0_9HYPO</name>
<dbReference type="PROSITE" id="PS51257">
    <property type="entry name" value="PROKAR_LIPOPROTEIN"/>
    <property type="match status" value="1"/>
</dbReference>
<dbReference type="GeneID" id="300578421"/>
<dbReference type="RefSeq" id="XP_073557488.1">
    <property type="nucleotide sequence ID" value="XM_073703971.1"/>
</dbReference>
<dbReference type="Proteomes" id="UP001642720">
    <property type="component" value="Unassembled WGS sequence"/>
</dbReference>
<evidence type="ECO:0000313" key="2">
    <source>
        <dbReference type="Proteomes" id="UP001642720"/>
    </source>
</evidence>
<keyword evidence="2" id="KW-1185">Reference proteome</keyword>
<gene>
    <name evidence="1" type="ORF">CCMA1212_006770</name>
</gene>